<dbReference type="EMBL" id="LGHB01000060">
    <property type="protein sequence ID" value="KUK94113.1"/>
    <property type="molecule type" value="Genomic_DNA"/>
</dbReference>
<dbReference type="InterPro" id="IPR017185">
    <property type="entry name" value="UCP037373_trxn_reg"/>
</dbReference>
<gene>
    <name evidence="1" type="ORF">XE07_2237</name>
</gene>
<name>A0A101IFB1_9EURY</name>
<dbReference type="AlphaFoldDB" id="A0A101IFB1"/>
<evidence type="ECO:0000313" key="2">
    <source>
        <dbReference type="Proteomes" id="UP000053961"/>
    </source>
</evidence>
<organism evidence="1 2">
    <name type="scientific">Methanothrix harundinacea</name>
    <dbReference type="NCBI Taxonomy" id="301375"/>
    <lineage>
        <taxon>Archaea</taxon>
        <taxon>Methanobacteriati</taxon>
        <taxon>Methanobacteriota</taxon>
        <taxon>Stenosarchaea group</taxon>
        <taxon>Methanomicrobia</taxon>
        <taxon>Methanotrichales</taxon>
        <taxon>Methanotrichaceae</taxon>
        <taxon>Methanothrix</taxon>
    </lineage>
</organism>
<dbReference type="InterPro" id="IPR036388">
    <property type="entry name" value="WH-like_DNA-bd_sf"/>
</dbReference>
<comment type="caution">
    <text evidence="1">The sequence shown here is derived from an EMBL/GenBank/DDBJ whole genome shotgun (WGS) entry which is preliminary data.</text>
</comment>
<evidence type="ECO:0008006" key="3">
    <source>
        <dbReference type="Google" id="ProtNLM"/>
    </source>
</evidence>
<dbReference type="SUPFAM" id="SSF46785">
    <property type="entry name" value="Winged helix' DNA-binding domain"/>
    <property type="match status" value="1"/>
</dbReference>
<dbReference type="InterPro" id="IPR036390">
    <property type="entry name" value="WH_DNA-bd_sf"/>
</dbReference>
<accession>A0A101IFB1</accession>
<evidence type="ECO:0000313" key="1">
    <source>
        <dbReference type="EMBL" id="KUK94113.1"/>
    </source>
</evidence>
<proteinExistence type="predicted"/>
<dbReference type="Gene3D" id="1.10.10.10">
    <property type="entry name" value="Winged helix-like DNA-binding domain superfamily/Winged helix DNA-binding domain"/>
    <property type="match status" value="1"/>
</dbReference>
<dbReference type="PIRSF" id="PIRSF037373">
    <property type="entry name" value="UCP037373_trxn_reg"/>
    <property type="match status" value="1"/>
</dbReference>
<reference evidence="2" key="1">
    <citation type="journal article" date="2015" name="MBio">
        <title>Genome-Resolved Metagenomic Analysis Reveals Roles for Candidate Phyla and Other Microbial Community Members in Biogeochemical Transformations in Oil Reservoirs.</title>
        <authorList>
            <person name="Hu P."/>
            <person name="Tom L."/>
            <person name="Singh A."/>
            <person name="Thomas B.C."/>
            <person name="Baker B.J."/>
            <person name="Piceno Y.M."/>
            <person name="Andersen G.L."/>
            <person name="Banfield J.F."/>
        </authorList>
    </citation>
    <scope>NUCLEOTIDE SEQUENCE [LARGE SCALE GENOMIC DNA]</scope>
</reference>
<protein>
    <recommendedName>
        <fullName evidence="3">Transcriptional regulator, TrmB</fullName>
    </recommendedName>
</protein>
<dbReference type="Proteomes" id="UP000053961">
    <property type="component" value="Unassembled WGS sequence"/>
</dbReference>
<sequence>MKESTVKVLDDEDREFADILRSLGMERNTAILITYLASAGEATSREIELGAGLRQPEVSIAMRDLRDKNWVGEREVKTGGKGRPSLVYALASPIDDIIKHIEDEKLREHAEFMENIWKLKELV</sequence>
<dbReference type="PATRIC" id="fig|301375.6.peg.775"/>